<sequence length="99" mass="11025">MPSGVTTNHLNQAYSQNLVQGCTERQDVLKIDFLLERLTMAFEPGVTPLRQTRTLAAPVPGAAFFCFMRASVYTLVNHYCSKRAASREPKGSHDPRAKI</sequence>
<dbReference type="AlphaFoldDB" id="A0A1F6ECT6"/>
<gene>
    <name evidence="1" type="ORF">A3A35_01800</name>
</gene>
<evidence type="ECO:0000313" key="2">
    <source>
        <dbReference type="Proteomes" id="UP000179115"/>
    </source>
</evidence>
<proteinExistence type="predicted"/>
<dbReference type="EMBL" id="MFLV01000018">
    <property type="protein sequence ID" value="OGG71488.1"/>
    <property type="molecule type" value="Genomic_DNA"/>
</dbReference>
<reference evidence="1 2" key="1">
    <citation type="journal article" date="2016" name="Nat. Commun.">
        <title>Thousands of microbial genomes shed light on interconnected biogeochemical processes in an aquifer system.</title>
        <authorList>
            <person name="Anantharaman K."/>
            <person name="Brown C.T."/>
            <person name="Hug L.A."/>
            <person name="Sharon I."/>
            <person name="Castelle C.J."/>
            <person name="Probst A.J."/>
            <person name="Thomas B.C."/>
            <person name="Singh A."/>
            <person name="Wilkins M.J."/>
            <person name="Karaoz U."/>
            <person name="Brodie E.L."/>
            <person name="Williams K.H."/>
            <person name="Hubbard S.S."/>
            <person name="Banfield J.F."/>
        </authorList>
    </citation>
    <scope>NUCLEOTIDE SEQUENCE [LARGE SCALE GENOMIC DNA]</scope>
</reference>
<dbReference type="Proteomes" id="UP000179115">
    <property type="component" value="Unassembled WGS sequence"/>
</dbReference>
<organism evidence="1 2">
    <name type="scientific">Candidatus Kaiserbacteria bacterium RIFCSPLOWO2_01_FULL_51_21</name>
    <dbReference type="NCBI Taxonomy" id="1798508"/>
    <lineage>
        <taxon>Bacteria</taxon>
        <taxon>Candidatus Kaiseribacteriota</taxon>
    </lineage>
</organism>
<accession>A0A1F6ECT6</accession>
<comment type="caution">
    <text evidence="1">The sequence shown here is derived from an EMBL/GenBank/DDBJ whole genome shotgun (WGS) entry which is preliminary data.</text>
</comment>
<protein>
    <submittedName>
        <fullName evidence="1">Uncharacterized protein</fullName>
    </submittedName>
</protein>
<name>A0A1F6ECT6_9BACT</name>
<evidence type="ECO:0000313" key="1">
    <source>
        <dbReference type="EMBL" id="OGG71488.1"/>
    </source>
</evidence>